<proteinExistence type="predicted"/>
<evidence type="ECO:0000313" key="3">
    <source>
        <dbReference type="Proteomes" id="UP000770661"/>
    </source>
</evidence>
<comment type="caution">
    <text evidence="2">The sequence shown here is derived from an EMBL/GenBank/DDBJ whole genome shotgun (WGS) entry which is preliminary data.</text>
</comment>
<dbReference type="EMBL" id="JACEEZ010003832">
    <property type="protein sequence ID" value="KAG0726978.1"/>
    <property type="molecule type" value="Genomic_DNA"/>
</dbReference>
<sequence>MVSPCFPIAEVYKRATQAMPHQKATSMIAKLALLLVCVTLAQIIRIVEALEGTGPARTSPISAAERNLLVGMTREALYDGDAMPHMTGKKGHEDLKRVSHGGFIRLFVNQTGIYLETPSSNTDNTYSARMGQPTASPNPNPKGEALTRPTRCLSRTVAGRTAGSGPRGSGPDKDSAHTADAQKPLPQLLQGPVAKPKSAACLDVCTRCRYCCPAAQTAAHLASTLAPCMLWGRHQATAGCLVGLPGRLIGFQEMGRCLVGSLGLGMGWVSASFHAKGKRPASQEELIRARSAASPAAPAWASID</sequence>
<accession>A0A8J5CNI1</accession>
<evidence type="ECO:0000256" key="1">
    <source>
        <dbReference type="SAM" id="MobiDB-lite"/>
    </source>
</evidence>
<feature type="compositionally biased region" description="Polar residues" evidence="1">
    <location>
        <begin position="118"/>
        <end position="137"/>
    </location>
</feature>
<feature type="region of interest" description="Disordered" evidence="1">
    <location>
        <begin position="118"/>
        <end position="189"/>
    </location>
</feature>
<name>A0A8J5CNI1_CHIOP</name>
<keyword evidence="3" id="KW-1185">Reference proteome</keyword>
<gene>
    <name evidence="2" type="ORF">GWK47_035568</name>
</gene>
<reference evidence="2" key="1">
    <citation type="submission" date="2020-07" db="EMBL/GenBank/DDBJ databases">
        <title>The High-quality genome of the commercially important snow crab, Chionoecetes opilio.</title>
        <authorList>
            <person name="Jeong J.-H."/>
            <person name="Ryu S."/>
        </authorList>
    </citation>
    <scope>NUCLEOTIDE SEQUENCE</scope>
    <source>
        <strain evidence="2">MADBK_172401_WGS</strain>
        <tissue evidence="2">Digestive gland</tissue>
    </source>
</reference>
<dbReference type="Proteomes" id="UP000770661">
    <property type="component" value="Unassembled WGS sequence"/>
</dbReference>
<protein>
    <submittedName>
        <fullName evidence="2">Uncharacterized protein</fullName>
    </submittedName>
</protein>
<organism evidence="2 3">
    <name type="scientific">Chionoecetes opilio</name>
    <name type="common">Atlantic snow crab</name>
    <name type="synonym">Cancer opilio</name>
    <dbReference type="NCBI Taxonomy" id="41210"/>
    <lineage>
        <taxon>Eukaryota</taxon>
        <taxon>Metazoa</taxon>
        <taxon>Ecdysozoa</taxon>
        <taxon>Arthropoda</taxon>
        <taxon>Crustacea</taxon>
        <taxon>Multicrustacea</taxon>
        <taxon>Malacostraca</taxon>
        <taxon>Eumalacostraca</taxon>
        <taxon>Eucarida</taxon>
        <taxon>Decapoda</taxon>
        <taxon>Pleocyemata</taxon>
        <taxon>Brachyura</taxon>
        <taxon>Eubrachyura</taxon>
        <taxon>Majoidea</taxon>
        <taxon>Majidae</taxon>
        <taxon>Chionoecetes</taxon>
    </lineage>
</organism>
<evidence type="ECO:0000313" key="2">
    <source>
        <dbReference type="EMBL" id="KAG0726978.1"/>
    </source>
</evidence>
<dbReference type="AlphaFoldDB" id="A0A8J5CNI1"/>